<reference evidence="7 8" key="1">
    <citation type="submission" date="2020-04" db="EMBL/GenBank/DDBJ databases">
        <title>Thalassotalea sp. M1531, isolated from the surface of marine red alga.</title>
        <authorList>
            <person name="Pang L."/>
            <person name="Lu D.-C."/>
        </authorList>
    </citation>
    <scope>NUCLEOTIDE SEQUENCE [LARGE SCALE GENOMIC DNA]</scope>
    <source>
        <strain evidence="7 8">M1531</strain>
    </source>
</reference>
<evidence type="ECO:0000256" key="1">
    <source>
        <dbReference type="ARBA" id="ARBA00004141"/>
    </source>
</evidence>
<comment type="subcellular location">
    <subcellularLocation>
        <location evidence="1">Membrane</location>
        <topology evidence="1">Multi-pass membrane protein</topology>
    </subcellularLocation>
</comment>
<dbReference type="GO" id="GO:0006672">
    <property type="term" value="P:ceramide metabolic process"/>
    <property type="evidence" value="ECO:0007669"/>
    <property type="project" value="InterPro"/>
</dbReference>
<evidence type="ECO:0000256" key="3">
    <source>
        <dbReference type="ARBA" id="ARBA00022801"/>
    </source>
</evidence>
<proteinExistence type="predicted"/>
<dbReference type="Pfam" id="PF05875">
    <property type="entry name" value="Ceramidase"/>
    <property type="match status" value="1"/>
</dbReference>
<dbReference type="GO" id="GO:0016811">
    <property type="term" value="F:hydrolase activity, acting on carbon-nitrogen (but not peptide) bonds, in linear amides"/>
    <property type="evidence" value="ECO:0007669"/>
    <property type="project" value="InterPro"/>
</dbReference>
<evidence type="ECO:0000256" key="5">
    <source>
        <dbReference type="ARBA" id="ARBA00023136"/>
    </source>
</evidence>
<evidence type="ECO:0000256" key="4">
    <source>
        <dbReference type="ARBA" id="ARBA00022989"/>
    </source>
</evidence>
<gene>
    <name evidence="7" type="ORF">HII17_03820</name>
</gene>
<dbReference type="PANTHER" id="PTHR34368">
    <property type="entry name" value="OS01G0962200 PROTEIN"/>
    <property type="match status" value="1"/>
</dbReference>
<protein>
    <submittedName>
        <fullName evidence="7">Ceramidase</fullName>
    </submittedName>
</protein>
<dbReference type="RefSeq" id="WP_169073966.1">
    <property type="nucleotide sequence ID" value="NZ_JABBXH010000001.1"/>
</dbReference>
<feature type="transmembrane region" description="Helical" evidence="6">
    <location>
        <begin position="114"/>
        <end position="133"/>
    </location>
</feature>
<keyword evidence="3" id="KW-0378">Hydrolase</keyword>
<comment type="caution">
    <text evidence="7">The sequence shown here is derived from an EMBL/GenBank/DDBJ whole genome shotgun (WGS) entry which is preliminary data.</text>
</comment>
<feature type="transmembrane region" description="Helical" evidence="6">
    <location>
        <begin position="9"/>
        <end position="29"/>
    </location>
</feature>
<keyword evidence="8" id="KW-1185">Reference proteome</keyword>
<evidence type="ECO:0000313" key="8">
    <source>
        <dbReference type="Proteomes" id="UP000568664"/>
    </source>
</evidence>
<name>A0A7Y0LAB6_9GAMM</name>
<evidence type="ECO:0000313" key="7">
    <source>
        <dbReference type="EMBL" id="NMP30682.1"/>
    </source>
</evidence>
<feature type="transmembrane region" description="Helical" evidence="6">
    <location>
        <begin position="169"/>
        <end position="187"/>
    </location>
</feature>
<dbReference type="EMBL" id="JABBXH010000001">
    <property type="protein sequence ID" value="NMP30682.1"/>
    <property type="molecule type" value="Genomic_DNA"/>
</dbReference>
<feature type="transmembrane region" description="Helical" evidence="6">
    <location>
        <begin position="140"/>
        <end position="157"/>
    </location>
</feature>
<sequence length="253" mass="28516">MEPTTSKRILLWCITIIAVISIGQIPPISQDLSYHAFADSHTYLGIPNMWNVISNIPFLFAGIYGVRFVLSAKQQLKSLYWGGLTFSIGILLVAFGSGYYHWQPNNETLVWDRLPMTIGFMGLYAMILSAFVRAESGIKLLPWLLVAGVVSVVYWVATETAGQGDLRWYALVQFLPMILTLVILLFFKSDEFNKTKLVGVLIWYSLAKLLEMGDFEILEITTIISGHSLKHVAAAIACFYVIEWLKTTKHRNS</sequence>
<evidence type="ECO:0000256" key="6">
    <source>
        <dbReference type="SAM" id="Phobius"/>
    </source>
</evidence>
<organism evidence="7 8">
    <name type="scientific">Thalassotalea algicola</name>
    <dbReference type="NCBI Taxonomy" id="2716224"/>
    <lineage>
        <taxon>Bacteria</taxon>
        <taxon>Pseudomonadati</taxon>
        <taxon>Pseudomonadota</taxon>
        <taxon>Gammaproteobacteria</taxon>
        <taxon>Alteromonadales</taxon>
        <taxon>Colwelliaceae</taxon>
        <taxon>Thalassotalea</taxon>
    </lineage>
</organism>
<accession>A0A7Y0LAB6</accession>
<keyword evidence="2 6" id="KW-0812">Transmembrane</keyword>
<dbReference type="InterPro" id="IPR008901">
    <property type="entry name" value="ACER"/>
</dbReference>
<evidence type="ECO:0000256" key="2">
    <source>
        <dbReference type="ARBA" id="ARBA00022692"/>
    </source>
</evidence>
<dbReference type="PANTHER" id="PTHR34368:SF1">
    <property type="entry name" value="OS01G0962200 PROTEIN"/>
    <property type="match status" value="1"/>
</dbReference>
<feature type="transmembrane region" description="Helical" evidence="6">
    <location>
        <begin position="49"/>
        <end position="70"/>
    </location>
</feature>
<dbReference type="GO" id="GO:0016020">
    <property type="term" value="C:membrane"/>
    <property type="evidence" value="ECO:0007669"/>
    <property type="project" value="UniProtKB-SubCell"/>
</dbReference>
<keyword evidence="5 6" id="KW-0472">Membrane</keyword>
<feature type="transmembrane region" description="Helical" evidence="6">
    <location>
        <begin position="79"/>
        <end position="102"/>
    </location>
</feature>
<dbReference type="Proteomes" id="UP000568664">
    <property type="component" value="Unassembled WGS sequence"/>
</dbReference>
<dbReference type="AlphaFoldDB" id="A0A7Y0LAB6"/>
<keyword evidence="4 6" id="KW-1133">Transmembrane helix</keyword>